<dbReference type="CDD" id="cd00093">
    <property type="entry name" value="HTH_XRE"/>
    <property type="match status" value="1"/>
</dbReference>
<accession>A0A2I0SFV5</accession>
<reference evidence="2 3" key="1">
    <citation type="submission" date="2017-12" db="EMBL/GenBank/DDBJ databases">
        <title>Streptomyces populusis sp. nov., a novel endophytic actinobacterium isolated from stems of Populus adenopoda Maxim.</title>
        <authorList>
            <person name="Wang Z."/>
        </authorList>
    </citation>
    <scope>NUCLEOTIDE SEQUENCE [LARGE SCALE GENOMIC DNA]</scope>
    <source>
        <strain evidence="2 3">A249</strain>
    </source>
</reference>
<sequence>MRVHRPQAQQPTPPFNAPAARRLRTALGMGPEHVAYGLRASYGLPYATPDLVVAWERGVTAPSSPELTALAGVLWCSTDELMGAPRTLREHRVARDLAPEDVAHAVGIDLLAYERMEESGNWRGNERQSTALAQVLDLSLPDFITVTGRDGRLAELLRDAVTTRWQTYVRPVGKVVPLERGLLEVVLEELHTDYRARTAAAMDWDGRTAATGSGESGRDFLDRVVDHFWSAVRGSAY</sequence>
<name>A0A2I0SFV5_9ACTN</name>
<feature type="domain" description="HTH cro/C1-type" evidence="1">
    <location>
        <begin position="87"/>
        <end position="143"/>
    </location>
</feature>
<proteinExistence type="predicted"/>
<organism evidence="2 3">
    <name type="scientific">Streptomyces populi</name>
    <dbReference type="NCBI Taxonomy" id="2058924"/>
    <lineage>
        <taxon>Bacteria</taxon>
        <taxon>Bacillati</taxon>
        <taxon>Actinomycetota</taxon>
        <taxon>Actinomycetes</taxon>
        <taxon>Kitasatosporales</taxon>
        <taxon>Streptomycetaceae</taxon>
        <taxon>Streptomyces</taxon>
    </lineage>
</organism>
<evidence type="ECO:0000313" key="2">
    <source>
        <dbReference type="EMBL" id="PKT68802.1"/>
    </source>
</evidence>
<evidence type="ECO:0000259" key="1">
    <source>
        <dbReference type="SMART" id="SM00530"/>
    </source>
</evidence>
<gene>
    <name evidence="2" type="ORF">CW362_33020</name>
</gene>
<dbReference type="RefSeq" id="WP_103553291.1">
    <property type="nucleotide sequence ID" value="NZ_JBHJSK010000029.1"/>
</dbReference>
<comment type="caution">
    <text evidence="2">The sequence shown here is derived from an EMBL/GenBank/DDBJ whole genome shotgun (WGS) entry which is preliminary data.</text>
</comment>
<dbReference type="EMBL" id="PJOS01000096">
    <property type="protein sequence ID" value="PKT68802.1"/>
    <property type="molecule type" value="Genomic_DNA"/>
</dbReference>
<feature type="domain" description="HTH cro/C1-type" evidence="1">
    <location>
        <begin position="19"/>
        <end position="81"/>
    </location>
</feature>
<dbReference type="InterPro" id="IPR001387">
    <property type="entry name" value="Cro/C1-type_HTH"/>
</dbReference>
<dbReference type="AlphaFoldDB" id="A0A2I0SFV5"/>
<keyword evidence="3" id="KW-1185">Reference proteome</keyword>
<evidence type="ECO:0000313" key="3">
    <source>
        <dbReference type="Proteomes" id="UP000236178"/>
    </source>
</evidence>
<dbReference type="Proteomes" id="UP000236178">
    <property type="component" value="Unassembled WGS sequence"/>
</dbReference>
<dbReference type="SMART" id="SM00530">
    <property type="entry name" value="HTH_XRE"/>
    <property type="match status" value="2"/>
</dbReference>
<protein>
    <submittedName>
        <fullName evidence="2">Transcriptional regulator</fullName>
    </submittedName>
</protein>
<dbReference type="OrthoDB" id="4868991at2"/>